<proteinExistence type="predicted"/>
<accession>A0A699JWW1</accession>
<comment type="caution">
    <text evidence="6">The sequence shown here is derived from an EMBL/GenBank/DDBJ whole genome shotgun (WGS) entry which is preliminary data.</text>
</comment>
<dbReference type="SUPFAM" id="SSF101941">
    <property type="entry name" value="NAC domain"/>
    <property type="match status" value="1"/>
</dbReference>
<dbReference type="GO" id="GO:0003677">
    <property type="term" value="F:DNA binding"/>
    <property type="evidence" value="ECO:0007669"/>
    <property type="project" value="UniProtKB-KW"/>
</dbReference>
<organism evidence="6">
    <name type="scientific">Tanacetum cinerariifolium</name>
    <name type="common">Dalmatian daisy</name>
    <name type="synonym">Chrysanthemum cinerariifolium</name>
    <dbReference type="NCBI Taxonomy" id="118510"/>
    <lineage>
        <taxon>Eukaryota</taxon>
        <taxon>Viridiplantae</taxon>
        <taxon>Streptophyta</taxon>
        <taxon>Embryophyta</taxon>
        <taxon>Tracheophyta</taxon>
        <taxon>Spermatophyta</taxon>
        <taxon>Magnoliopsida</taxon>
        <taxon>eudicotyledons</taxon>
        <taxon>Gunneridae</taxon>
        <taxon>Pentapetalae</taxon>
        <taxon>asterids</taxon>
        <taxon>campanulids</taxon>
        <taxon>Asterales</taxon>
        <taxon>Asteraceae</taxon>
        <taxon>Asteroideae</taxon>
        <taxon>Anthemideae</taxon>
        <taxon>Anthemidinae</taxon>
        <taxon>Tanacetum</taxon>
    </lineage>
</organism>
<feature type="non-terminal residue" evidence="6">
    <location>
        <position position="1"/>
    </location>
</feature>
<dbReference type="GO" id="GO:0006355">
    <property type="term" value="P:regulation of DNA-templated transcription"/>
    <property type="evidence" value="ECO:0007669"/>
    <property type="project" value="InterPro"/>
</dbReference>
<keyword evidence="3" id="KW-0804">Transcription</keyword>
<keyword evidence="1" id="KW-0805">Transcription regulation</keyword>
<dbReference type="AlphaFoldDB" id="A0A699JWW1"/>
<evidence type="ECO:0000256" key="1">
    <source>
        <dbReference type="ARBA" id="ARBA00023015"/>
    </source>
</evidence>
<keyword evidence="4" id="KW-0539">Nucleus</keyword>
<evidence type="ECO:0000259" key="5">
    <source>
        <dbReference type="PROSITE" id="PS51005"/>
    </source>
</evidence>
<dbReference type="EMBL" id="BKCJ010458157">
    <property type="protein sequence ID" value="GFA62928.1"/>
    <property type="molecule type" value="Genomic_DNA"/>
</dbReference>
<protein>
    <submittedName>
        <fullName evidence="6">NAC transcription factor 25</fullName>
    </submittedName>
</protein>
<sequence>RDLYSNNPSTLLQNVTPVIKRTDEYVIYTPRYRVKGSSDINRRVLGGKIGIWKQVSYFRCICEIDGNVAGKEMRFVFYEGDVDFGVL</sequence>
<evidence type="ECO:0000256" key="2">
    <source>
        <dbReference type="ARBA" id="ARBA00023125"/>
    </source>
</evidence>
<reference evidence="6" key="1">
    <citation type="journal article" date="2019" name="Sci. Rep.">
        <title>Draft genome of Tanacetum cinerariifolium, the natural source of mosquito coil.</title>
        <authorList>
            <person name="Yamashiro T."/>
            <person name="Shiraishi A."/>
            <person name="Satake H."/>
            <person name="Nakayama K."/>
        </authorList>
    </citation>
    <scope>NUCLEOTIDE SEQUENCE</scope>
</reference>
<dbReference type="PROSITE" id="PS51005">
    <property type="entry name" value="NAC"/>
    <property type="match status" value="1"/>
</dbReference>
<evidence type="ECO:0000313" key="6">
    <source>
        <dbReference type="EMBL" id="GFA62928.1"/>
    </source>
</evidence>
<feature type="domain" description="NAC" evidence="5">
    <location>
        <begin position="1"/>
        <end position="87"/>
    </location>
</feature>
<dbReference type="InterPro" id="IPR003441">
    <property type="entry name" value="NAC-dom"/>
</dbReference>
<gene>
    <name evidence="6" type="ORF">Tci_634900</name>
</gene>
<keyword evidence="2" id="KW-0238">DNA-binding</keyword>
<evidence type="ECO:0000256" key="3">
    <source>
        <dbReference type="ARBA" id="ARBA00023163"/>
    </source>
</evidence>
<dbReference type="InterPro" id="IPR036093">
    <property type="entry name" value="NAC_dom_sf"/>
</dbReference>
<evidence type="ECO:0000256" key="4">
    <source>
        <dbReference type="ARBA" id="ARBA00023242"/>
    </source>
</evidence>
<name>A0A699JWW1_TANCI</name>